<evidence type="ECO:0000259" key="12">
    <source>
        <dbReference type="SMART" id="SM00965"/>
    </source>
</evidence>
<comment type="subcellular location">
    <subcellularLocation>
        <location evidence="1 11">Cell outer membrane</location>
        <topology evidence="1 11">Multi-pass membrane protein</topology>
    </subcellularLocation>
</comment>
<keyword evidence="6" id="KW-0732">Signal</keyword>
<evidence type="ECO:0000313" key="13">
    <source>
        <dbReference type="EMBL" id="GAA0345036.1"/>
    </source>
</evidence>
<sequence length="809" mass="90627">MVGEYSIRLIQQLPGRLILTLILCKSRLVTSLVLVTLTLTAGEAEAWAESIYPFDLQQGSLSQCLNTIARTANIYISVDSQLIADKPCTGFSQRLSAQQALKKVLSESGLHYQQVGDVHFVVQGEAGVSQGQGGPTEIRVTFSLPDKQTTLFTPLSDWQDVTSSSSGIAQSVKQLPQTVSLVNPKTFLSFSQTDLGEVLRSSPGIYSTANAITGNREFRARGNLLNPFLIDGQPFAESNFAVSELDAGYFNLFEINRGTNGVQQDNGVNSASVNLLPKPASEEVFLDLSASYGELLNRRLSADIGGALLNSSKLMGRLVMVEQKQQDAADHSHNIRSGGYGRLTWHLSDALKLDFYHIEQQDQQRERSKIRPLLYADLTPYDGPLSTNFWPNWSGGEQHLGFSHFLLEHQLNSTWRARLSLSKAIQKSDMLFQEFNSFPDRQTLSMAYWAYQQQLHYKTYKGSISLDGEISLYSLPVDISLTASSTDSRSFQRLNEMDYQGMLVIQHHSFEALNRDEPLPDNVLASYINDLRVKVDSIKLASLISLTTSTRLSASVRRNHSRYLVDSSIFFGETEEDNSQYNNLYLGISQAIGEIQLYASYTDIVDFRSGYLSMLNIGLLPVRHISTELGIKADFWQRKGQLSLSAYQSRPQKFGLAPDITYNKQAGWEAEFRYQNQAIQINLAYARRHSVQSADNANVQFPDTLYRATVGYSLPWKALNMTFGAAIEGESRQHYLLRTFIDTNRVNVSQPASWRLNAYYKWQFGEGSALTLSIKNVLDKGYFDGVDLVRGWAAYGAPRQITLTIDQHF</sequence>
<evidence type="ECO:0000256" key="11">
    <source>
        <dbReference type="PROSITE-ProRule" id="PRU01360"/>
    </source>
</evidence>
<dbReference type="SUPFAM" id="SSF56935">
    <property type="entry name" value="Porins"/>
    <property type="match status" value="1"/>
</dbReference>
<evidence type="ECO:0000256" key="6">
    <source>
        <dbReference type="ARBA" id="ARBA00022729"/>
    </source>
</evidence>
<keyword evidence="5 11" id="KW-0812">Transmembrane</keyword>
<keyword evidence="7" id="KW-0408">Iron</keyword>
<dbReference type="SMART" id="SM00965">
    <property type="entry name" value="STN"/>
    <property type="match status" value="1"/>
</dbReference>
<keyword evidence="4" id="KW-0410">Iron transport</keyword>
<dbReference type="Gene3D" id="3.55.50.30">
    <property type="match status" value="1"/>
</dbReference>
<dbReference type="PANTHER" id="PTHR32552:SF68">
    <property type="entry name" value="FERRICHROME OUTER MEMBRANE TRANSPORTER_PHAGE RECEPTOR"/>
    <property type="match status" value="1"/>
</dbReference>
<name>A0ABN0WRK5_9ALTE</name>
<proteinExistence type="inferred from homology"/>
<dbReference type="Gene3D" id="2.40.170.20">
    <property type="entry name" value="TonB-dependent receptor, beta-barrel domain"/>
    <property type="match status" value="1"/>
</dbReference>
<accession>A0ABN0WRK5</accession>
<keyword evidence="3 11" id="KW-1134">Transmembrane beta strand</keyword>
<keyword evidence="8" id="KW-0406">Ion transport</keyword>
<dbReference type="InterPro" id="IPR011662">
    <property type="entry name" value="Secretin/TonB_short_N"/>
</dbReference>
<evidence type="ECO:0000256" key="7">
    <source>
        <dbReference type="ARBA" id="ARBA00023004"/>
    </source>
</evidence>
<evidence type="ECO:0000256" key="9">
    <source>
        <dbReference type="ARBA" id="ARBA00023136"/>
    </source>
</evidence>
<keyword evidence="10 11" id="KW-0998">Cell outer membrane</keyword>
<evidence type="ECO:0000256" key="2">
    <source>
        <dbReference type="ARBA" id="ARBA00022448"/>
    </source>
</evidence>
<dbReference type="Proteomes" id="UP001501757">
    <property type="component" value="Unassembled WGS sequence"/>
</dbReference>
<dbReference type="InterPro" id="IPR036942">
    <property type="entry name" value="Beta-barrel_TonB_sf"/>
</dbReference>
<dbReference type="PROSITE" id="PS52016">
    <property type="entry name" value="TONB_DEPENDENT_REC_3"/>
    <property type="match status" value="1"/>
</dbReference>
<evidence type="ECO:0000256" key="10">
    <source>
        <dbReference type="ARBA" id="ARBA00023237"/>
    </source>
</evidence>
<keyword evidence="13" id="KW-0675">Receptor</keyword>
<feature type="domain" description="Secretin/TonB short N-terminal" evidence="12">
    <location>
        <begin position="74"/>
        <end position="125"/>
    </location>
</feature>
<keyword evidence="2 11" id="KW-0813">Transport</keyword>
<evidence type="ECO:0000256" key="1">
    <source>
        <dbReference type="ARBA" id="ARBA00004571"/>
    </source>
</evidence>
<dbReference type="Pfam" id="PF07715">
    <property type="entry name" value="Plug"/>
    <property type="match status" value="1"/>
</dbReference>
<evidence type="ECO:0000256" key="5">
    <source>
        <dbReference type="ARBA" id="ARBA00022692"/>
    </source>
</evidence>
<keyword evidence="9 11" id="KW-0472">Membrane</keyword>
<evidence type="ECO:0000256" key="4">
    <source>
        <dbReference type="ARBA" id="ARBA00022496"/>
    </source>
</evidence>
<gene>
    <name evidence="13" type="ORF">GCM10009092_06910</name>
</gene>
<dbReference type="PANTHER" id="PTHR32552">
    <property type="entry name" value="FERRICHROME IRON RECEPTOR-RELATED"/>
    <property type="match status" value="1"/>
</dbReference>
<comment type="similarity">
    <text evidence="11">Belongs to the TonB-dependent receptor family.</text>
</comment>
<evidence type="ECO:0000256" key="3">
    <source>
        <dbReference type="ARBA" id="ARBA00022452"/>
    </source>
</evidence>
<reference evidence="13 14" key="1">
    <citation type="journal article" date="2019" name="Int. J. Syst. Evol. Microbiol.">
        <title>The Global Catalogue of Microorganisms (GCM) 10K type strain sequencing project: providing services to taxonomists for standard genome sequencing and annotation.</title>
        <authorList>
            <consortium name="The Broad Institute Genomics Platform"/>
            <consortium name="The Broad Institute Genome Sequencing Center for Infectious Disease"/>
            <person name="Wu L."/>
            <person name="Ma J."/>
        </authorList>
    </citation>
    <scope>NUCLEOTIDE SEQUENCE [LARGE SCALE GENOMIC DNA]</scope>
    <source>
        <strain evidence="13 14">JCM 13378</strain>
    </source>
</reference>
<dbReference type="Gene3D" id="2.170.130.10">
    <property type="entry name" value="TonB-dependent receptor, plug domain"/>
    <property type="match status" value="1"/>
</dbReference>
<evidence type="ECO:0000256" key="8">
    <source>
        <dbReference type="ARBA" id="ARBA00023065"/>
    </source>
</evidence>
<organism evidence="13 14">
    <name type="scientific">Bowmanella denitrificans</name>
    <dbReference type="NCBI Taxonomy" id="366582"/>
    <lineage>
        <taxon>Bacteria</taxon>
        <taxon>Pseudomonadati</taxon>
        <taxon>Pseudomonadota</taxon>
        <taxon>Gammaproteobacteria</taxon>
        <taxon>Alteromonadales</taxon>
        <taxon>Alteromonadaceae</taxon>
        <taxon>Bowmanella</taxon>
    </lineage>
</organism>
<dbReference type="EMBL" id="BAAAEI010000006">
    <property type="protein sequence ID" value="GAA0345036.1"/>
    <property type="molecule type" value="Genomic_DNA"/>
</dbReference>
<evidence type="ECO:0000313" key="14">
    <source>
        <dbReference type="Proteomes" id="UP001501757"/>
    </source>
</evidence>
<protein>
    <submittedName>
        <fullName evidence="13">TonB-dependent siderophore receptor</fullName>
    </submittedName>
</protein>
<dbReference type="InterPro" id="IPR039426">
    <property type="entry name" value="TonB-dep_rcpt-like"/>
</dbReference>
<dbReference type="InterPro" id="IPR037066">
    <property type="entry name" value="Plug_dom_sf"/>
</dbReference>
<dbReference type="InterPro" id="IPR012910">
    <property type="entry name" value="Plug_dom"/>
</dbReference>
<comment type="caution">
    <text evidence="13">The sequence shown here is derived from an EMBL/GenBank/DDBJ whole genome shotgun (WGS) entry which is preliminary data.</text>
</comment>
<keyword evidence="14" id="KW-1185">Reference proteome</keyword>